<gene>
    <name evidence="2" type="primary">LOC106013018</name>
</gene>
<organism evidence="1 2">
    <name type="scientific">Aplysia californica</name>
    <name type="common">California sea hare</name>
    <dbReference type="NCBI Taxonomy" id="6500"/>
    <lineage>
        <taxon>Eukaryota</taxon>
        <taxon>Metazoa</taxon>
        <taxon>Spiralia</taxon>
        <taxon>Lophotrochozoa</taxon>
        <taxon>Mollusca</taxon>
        <taxon>Gastropoda</taxon>
        <taxon>Heterobranchia</taxon>
        <taxon>Euthyneura</taxon>
        <taxon>Tectipleura</taxon>
        <taxon>Aplysiida</taxon>
        <taxon>Aplysioidea</taxon>
        <taxon>Aplysiidae</taxon>
        <taxon>Aplysia</taxon>
    </lineage>
</organism>
<proteinExistence type="predicted"/>
<dbReference type="Gene3D" id="2.40.128.20">
    <property type="match status" value="1"/>
</dbReference>
<dbReference type="GeneID" id="106013018"/>
<dbReference type="Proteomes" id="UP000694888">
    <property type="component" value="Unplaced"/>
</dbReference>
<keyword evidence="1" id="KW-1185">Reference proteome</keyword>
<accession>A0ABM1A8W5</accession>
<evidence type="ECO:0000313" key="2">
    <source>
        <dbReference type="RefSeq" id="XP_012943070.1"/>
    </source>
</evidence>
<reference evidence="2" key="1">
    <citation type="submission" date="2025-08" db="UniProtKB">
        <authorList>
            <consortium name="RefSeq"/>
        </authorList>
    </citation>
    <scope>IDENTIFICATION</scope>
</reference>
<evidence type="ECO:0000313" key="1">
    <source>
        <dbReference type="Proteomes" id="UP000694888"/>
    </source>
</evidence>
<dbReference type="SUPFAM" id="SSF50814">
    <property type="entry name" value="Lipocalins"/>
    <property type="match status" value="1"/>
</dbReference>
<protein>
    <submittedName>
        <fullName evidence="2">Uncharacterized protein LOC106013018</fullName>
    </submittedName>
</protein>
<dbReference type="RefSeq" id="XP_012943070.1">
    <property type="nucleotide sequence ID" value="XM_013087616.2"/>
</dbReference>
<sequence length="133" mass="14349">MEALLGVWKYNASTLGGDNDPMLRQTVIPGVTEEDYQKGGEVEMKKDGNKMILAIRAAGKPEVVQNMVVGEKQVLDGPGGQKIESEITVKEDHYLQVSTIAGVTINTKASIKDGKMFSEISSGGKTVTATFFR</sequence>
<dbReference type="InterPro" id="IPR012674">
    <property type="entry name" value="Calycin"/>
</dbReference>
<name>A0ABM1A8W5_APLCA</name>